<keyword evidence="2" id="KW-0812">Transmembrane</keyword>
<feature type="region of interest" description="Disordered" evidence="1">
    <location>
        <begin position="611"/>
        <end position="663"/>
    </location>
</feature>
<comment type="caution">
    <text evidence="4">The sequence shown here is derived from an EMBL/GenBank/DDBJ whole genome shotgun (WGS) entry which is preliminary data.</text>
</comment>
<dbReference type="InterPro" id="IPR052901">
    <property type="entry name" value="Bact_TGase-like"/>
</dbReference>
<dbReference type="AlphaFoldDB" id="A0A7C1JWV6"/>
<gene>
    <name evidence="4" type="ORF">ENQ20_09905</name>
</gene>
<evidence type="ECO:0000256" key="2">
    <source>
        <dbReference type="SAM" id="Phobius"/>
    </source>
</evidence>
<dbReference type="Pfam" id="PF01841">
    <property type="entry name" value="Transglut_core"/>
    <property type="match status" value="1"/>
</dbReference>
<evidence type="ECO:0000259" key="3">
    <source>
        <dbReference type="SMART" id="SM00460"/>
    </source>
</evidence>
<dbReference type="InterPro" id="IPR021878">
    <property type="entry name" value="TgpA_N"/>
</dbReference>
<proteinExistence type="predicted"/>
<feature type="transmembrane region" description="Helical" evidence="2">
    <location>
        <begin position="41"/>
        <end position="60"/>
    </location>
</feature>
<dbReference type="EMBL" id="DSMG01000100">
    <property type="protein sequence ID" value="HDX31788.1"/>
    <property type="molecule type" value="Genomic_DNA"/>
</dbReference>
<feature type="transmembrane region" description="Helical" evidence="2">
    <location>
        <begin position="161"/>
        <end position="180"/>
    </location>
</feature>
<evidence type="ECO:0000256" key="1">
    <source>
        <dbReference type="SAM" id="MobiDB-lite"/>
    </source>
</evidence>
<feature type="transmembrane region" description="Helical" evidence="2">
    <location>
        <begin position="66"/>
        <end position="86"/>
    </location>
</feature>
<protein>
    <recommendedName>
        <fullName evidence="3">Transglutaminase-like domain-containing protein</fullName>
    </recommendedName>
</protein>
<feature type="domain" description="Transglutaminase-like" evidence="3">
    <location>
        <begin position="540"/>
        <end position="611"/>
    </location>
</feature>
<name>A0A7C1JWV6_9CHLR</name>
<dbReference type="SMART" id="SM00460">
    <property type="entry name" value="TGc"/>
    <property type="match status" value="1"/>
</dbReference>
<reference evidence="4" key="1">
    <citation type="journal article" date="2020" name="mSystems">
        <title>Genome- and Community-Level Interaction Insights into Carbon Utilization and Element Cycling Functions of Hydrothermarchaeota in Hydrothermal Sediment.</title>
        <authorList>
            <person name="Zhou Z."/>
            <person name="Liu Y."/>
            <person name="Xu W."/>
            <person name="Pan J."/>
            <person name="Luo Z.H."/>
            <person name="Li M."/>
        </authorList>
    </citation>
    <scope>NUCLEOTIDE SEQUENCE [LARGE SCALE GENOMIC DNA]</scope>
    <source>
        <strain evidence="4">SpSt-289</strain>
    </source>
</reference>
<feature type="transmembrane region" description="Helical" evidence="2">
    <location>
        <begin position="211"/>
        <end position="230"/>
    </location>
</feature>
<dbReference type="PANTHER" id="PTHR42736">
    <property type="entry name" value="PROTEIN-GLUTAMINE GAMMA-GLUTAMYLTRANSFERASE"/>
    <property type="match status" value="1"/>
</dbReference>
<keyword evidence="2" id="KW-0472">Membrane</keyword>
<feature type="transmembrane region" description="Helical" evidence="2">
    <location>
        <begin position="93"/>
        <end position="110"/>
    </location>
</feature>
<feature type="transmembrane region" description="Helical" evidence="2">
    <location>
        <begin position="251"/>
        <end position="270"/>
    </location>
</feature>
<dbReference type="SUPFAM" id="SSF54001">
    <property type="entry name" value="Cysteine proteinases"/>
    <property type="match status" value="1"/>
</dbReference>
<organism evidence="4">
    <name type="scientific">Caldilinea aerophila</name>
    <dbReference type="NCBI Taxonomy" id="133453"/>
    <lineage>
        <taxon>Bacteria</taxon>
        <taxon>Bacillati</taxon>
        <taxon>Chloroflexota</taxon>
        <taxon>Caldilineae</taxon>
        <taxon>Caldilineales</taxon>
        <taxon>Caldilineaceae</taxon>
        <taxon>Caldilinea</taxon>
    </lineage>
</organism>
<keyword evidence="2" id="KW-1133">Transmembrane helix</keyword>
<sequence>MAQTTNSQTLYTPSTSTLASATAHQRAHRHRYRDNVYFQDGYWLTATLTGLLYFILAMALDAAGHVASMSVVIPVTAGAFGLGLLMSFSRFDGFFALSHSMFVGLAWILYSMASMVPAREIAPFLDNGHISELQARVYFVLLRLLDWVDAAISRSASADNYVFIFEICFLVWWLTYLGVWSIFRYGYTWRAVTPAGVVLLINTYYAPRSTLGFLVAFLVIALVLLVRTNLSEQQLRWREQRIYFQPDIVWDFLRNGLLFAIAVVMAAWLLPGLGRNPHVRALMAPINTTWEATAENVQRLYQGLNRQPAQVFSNFDNTLTLGGARNVTDTPVFQVQAIQARYWRAVVFDTYENGRWLNTAEETRRFNAGEIAPVASWRGRTAISQTITLLAPVGTILFGMPEIAQSTLPFEAQFRPQAGAVAIPAAQAPPDAPAIEFTMLRATRELDRGDRYVIVSAAADVTVRDLQHASQDYPAEIIEQFLQVPEDFSPAIAQLAQELTAGLTTPYDKAKAIESYLRTIDYNDAIAAPPPGRDPLEYFLFDIREGYCDYYATAMAMMLRVVGVPARTVSGYAEGMFDQESGLYFVTERDAHTWVEVFFPEFGWIEFEPTASESPLERPPGEEPVEITAANSEPTPTPAPNEPGAAPTPSMPDDSQLPPPFTGEELLEMQPSAEDSSGPNWWLVLLALGIVTPIGIFLIWRARSNGPIAFTADLPLQIYERLEDWSQRIGMPIGVSQTPYEHAKVLSRALPEAEPLVYSVTESYVRYRFGGVAYTPETQEKTNDANDEPALWRTWKQLESMLWRAWRRTWKQRLLRLGRNQFRPGNSRIK</sequence>
<feature type="transmembrane region" description="Helical" evidence="2">
    <location>
        <begin position="187"/>
        <end position="205"/>
    </location>
</feature>
<evidence type="ECO:0000313" key="4">
    <source>
        <dbReference type="EMBL" id="HDX31788.1"/>
    </source>
</evidence>
<dbReference type="PANTHER" id="PTHR42736:SF1">
    <property type="entry name" value="PROTEIN-GLUTAMINE GAMMA-GLUTAMYLTRANSFERASE"/>
    <property type="match status" value="1"/>
</dbReference>
<dbReference type="Pfam" id="PF11992">
    <property type="entry name" value="TgpA_N"/>
    <property type="match status" value="1"/>
</dbReference>
<dbReference type="InterPro" id="IPR002931">
    <property type="entry name" value="Transglutaminase-like"/>
</dbReference>
<dbReference type="Pfam" id="PF13559">
    <property type="entry name" value="DUF4129"/>
    <property type="match status" value="1"/>
</dbReference>
<accession>A0A7C1JWV6</accession>
<dbReference type="Gene3D" id="3.10.620.30">
    <property type="match status" value="1"/>
</dbReference>
<dbReference type="InterPro" id="IPR025403">
    <property type="entry name" value="TgpA-like_C"/>
</dbReference>
<dbReference type="InterPro" id="IPR038765">
    <property type="entry name" value="Papain-like_cys_pep_sf"/>
</dbReference>
<feature type="transmembrane region" description="Helical" evidence="2">
    <location>
        <begin position="681"/>
        <end position="700"/>
    </location>
</feature>